<name>A0A6N7EVS8_9GAMM</name>
<dbReference type="GO" id="GO:0016491">
    <property type="term" value="F:oxidoreductase activity"/>
    <property type="evidence" value="ECO:0007669"/>
    <property type="project" value="UniProtKB-KW"/>
</dbReference>
<gene>
    <name evidence="2" type="ORF">GCU85_00370</name>
</gene>
<dbReference type="SUPFAM" id="SSF54292">
    <property type="entry name" value="2Fe-2S ferredoxin-like"/>
    <property type="match status" value="1"/>
</dbReference>
<reference evidence="2 3" key="1">
    <citation type="submission" date="2019-10" db="EMBL/GenBank/DDBJ databases">
        <title>Cardiobacteriales fam. a chemoheterotrophic member of the order Cardiobacteriales, and proposal of Cardiobacteriales fam. nov.</title>
        <authorList>
            <person name="Wang C."/>
        </authorList>
    </citation>
    <scope>NUCLEOTIDE SEQUENCE [LARGE SCALE GENOMIC DNA]</scope>
    <source>
        <strain evidence="2 3">ML27</strain>
    </source>
</reference>
<dbReference type="AlphaFoldDB" id="A0A6N7EVS8"/>
<evidence type="ECO:0000256" key="1">
    <source>
        <dbReference type="ARBA" id="ARBA00023002"/>
    </source>
</evidence>
<dbReference type="RefSeq" id="WP_152808195.1">
    <property type="nucleotide sequence ID" value="NZ_WHNW01000001.1"/>
</dbReference>
<dbReference type="InterPro" id="IPR042204">
    <property type="entry name" value="2Fe-2S-bd_N"/>
</dbReference>
<sequence>MSNDFLERLNTEADSKNKQSVTIYWQGQAIPAKTDDSIASALLAAGINSNRNSPVSGQPRGPFCMMGSCFECLVLLNGCVVQACMMPVADQMAVNPPVKQGSL</sequence>
<accession>A0A6N7EVS8</accession>
<proteinExistence type="predicted"/>
<dbReference type="InterPro" id="IPR036010">
    <property type="entry name" value="2Fe-2S_ferredoxin-like_sf"/>
</dbReference>
<comment type="caution">
    <text evidence="2">The sequence shown here is derived from an EMBL/GenBank/DDBJ whole genome shotgun (WGS) entry which is preliminary data.</text>
</comment>
<evidence type="ECO:0000313" key="2">
    <source>
        <dbReference type="EMBL" id="MPV85187.1"/>
    </source>
</evidence>
<dbReference type="Proteomes" id="UP000471298">
    <property type="component" value="Unassembled WGS sequence"/>
</dbReference>
<protein>
    <submittedName>
        <fullName evidence="2">(2Fe-2S)-binding protein</fullName>
    </submittedName>
</protein>
<keyword evidence="3" id="KW-1185">Reference proteome</keyword>
<dbReference type="Gene3D" id="3.10.20.440">
    <property type="entry name" value="2Fe-2S iron-sulphur cluster binding domain, sarcosine oxidase, alpha subunit, N-terminal domain"/>
    <property type="match status" value="1"/>
</dbReference>
<dbReference type="Pfam" id="PF13510">
    <property type="entry name" value="Fer2_4"/>
    <property type="match status" value="1"/>
</dbReference>
<organism evidence="2 3">
    <name type="scientific">Ostreibacterium oceani</name>
    <dbReference type="NCBI Taxonomy" id="2654998"/>
    <lineage>
        <taxon>Bacteria</taxon>
        <taxon>Pseudomonadati</taxon>
        <taxon>Pseudomonadota</taxon>
        <taxon>Gammaproteobacteria</taxon>
        <taxon>Cardiobacteriales</taxon>
        <taxon>Ostreibacteriaceae</taxon>
        <taxon>Ostreibacterium</taxon>
    </lineage>
</organism>
<dbReference type="EMBL" id="WHNW01000001">
    <property type="protein sequence ID" value="MPV85187.1"/>
    <property type="molecule type" value="Genomic_DNA"/>
</dbReference>
<evidence type="ECO:0000313" key="3">
    <source>
        <dbReference type="Proteomes" id="UP000471298"/>
    </source>
</evidence>
<dbReference type="GO" id="GO:0051536">
    <property type="term" value="F:iron-sulfur cluster binding"/>
    <property type="evidence" value="ECO:0007669"/>
    <property type="project" value="InterPro"/>
</dbReference>
<dbReference type="InParanoid" id="A0A6N7EVS8"/>
<keyword evidence="1" id="KW-0560">Oxidoreductase</keyword>